<gene>
    <name evidence="2" type="ORF">FNK824_LOCUS17522</name>
</gene>
<accession>A0A819E4R7</accession>
<reference evidence="2" key="1">
    <citation type="submission" date="2021-02" db="EMBL/GenBank/DDBJ databases">
        <authorList>
            <person name="Nowell W R."/>
        </authorList>
    </citation>
    <scope>NUCLEOTIDE SEQUENCE</scope>
</reference>
<dbReference type="Proteomes" id="UP000663874">
    <property type="component" value="Unassembled WGS sequence"/>
</dbReference>
<sequence>MLDHMIVKKCPAGYFCSRRDQEPVPCNPEEVSSERYTACSKCSLGYYSAINGSSAGCECSRVDQEPIPTRCYACPLDHSCADSQLCPKSCTEGTYASEPDSISCFDCDGKCSNVTRLFKCESCVQAKSVNCTEGQYVPVYTCIMN</sequence>
<dbReference type="InterPro" id="IPR009030">
    <property type="entry name" value="Growth_fac_rcpt_cys_sf"/>
</dbReference>
<evidence type="ECO:0000313" key="2">
    <source>
        <dbReference type="EMBL" id="CAF3843971.1"/>
    </source>
</evidence>
<proteinExistence type="predicted"/>
<comment type="caution">
    <text evidence="2">The sequence shown here is derived from an EMBL/GenBank/DDBJ whole genome shotgun (WGS) entry which is preliminary data.</text>
</comment>
<dbReference type="EMBL" id="CAJOBE010002793">
    <property type="protein sequence ID" value="CAF3843971.1"/>
    <property type="molecule type" value="Genomic_DNA"/>
</dbReference>
<feature type="domain" description="TNFR-Cys" evidence="1">
    <location>
        <begin position="90"/>
        <end position="131"/>
    </location>
</feature>
<dbReference type="InterPro" id="IPR001368">
    <property type="entry name" value="TNFR/NGFR_Cys_rich_reg"/>
</dbReference>
<organism evidence="2 3">
    <name type="scientific">Rotaria sordida</name>
    <dbReference type="NCBI Taxonomy" id="392033"/>
    <lineage>
        <taxon>Eukaryota</taxon>
        <taxon>Metazoa</taxon>
        <taxon>Spiralia</taxon>
        <taxon>Gnathifera</taxon>
        <taxon>Rotifera</taxon>
        <taxon>Eurotatoria</taxon>
        <taxon>Bdelloidea</taxon>
        <taxon>Philodinida</taxon>
        <taxon>Philodinidae</taxon>
        <taxon>Rotaria</taxon>
    </lineage>
</organism>
<evidence type="ECO:0000313" key="3">
    <source>
        <dbReference type="Proteomes" id="UP000663874"/>
    </source>
</evidence>
<protein>
    <recommendedName>
        <fullName evidence="1">TNFR-Cys domain-containing protein</fullName>
    </recommendedName>
</protein>
<dbReference type="PROSITE" id="PS00652">
    <property type="entry name" value="TNFR_NGFR_1"/>
    <property type="match status" value="1"/>
</dbReference>
<dbReference type="AlphaFoldDB" id="A0A819E4R7"/>
<evidence type="ECO:0000259" key="1">
    <source>
        <dbReference type="PROSITE" id="PS00652"/>
    </source>
</evidence>
<name>A0A819E4R7_9BILA</name>
<dbReference type="SUPFAM" id="SSF57184">
    <property type="entry name" value="Growth factor receptor domain"/>
    <property type="match status" value="1"/>
</dbReference>